<dbReference type="Pfam" id="PF02586">
    <property type="entry name" value="SRAP"/>
    <property type="match status" value="1"/>
</dbReference>
<dbReference type="Proteomes" id="UP000596827">
    <property type="component" value="Unassembled WGS sequence"/>
</dbReference>
<name>A0A923MC53_9BURK</name>
<evidence type="ECO:0000256" key="8">
    <source>
        <dbReference type="RuleBase" id="RU364100"/>
    </source>
</evidence>
<evidence type="ECO:0000313" key="10">
    <source>
        <dbReference type="EMBL" id="MBC5768072.1"/>
    </source>
</evidence>
<reference evidence="10" key="1">
    <citation type="submission" date="2020-08" db="EMBL/GenBank/DDBJ databases">
        <title>Ramlibacter sp. GTP1 16S ribosomal RNA gene genome sequencing and assembly.</title>
        <authorList>
            <person name="Kang M."/>
        </authorList>
    </citation>
    <scope>NUCLEOTIDE SEQUENCE</scope>
    <source>
        <strain evidence="10">GTP1</strain>
    </source>
</reference>
<dbReference type="GO" id="GO:0008233">
    <property type="term" value="F:peptidase activity"/>
    <property type="evidence" value="ECO:0007669"/>
    <property type="project" value="UniProtKB-KW"/>
</dbReference>
<evidence type="ECO:0000256" key="6">
    <source>
        <dbReference type="ARBA" id="ARBA00023125"/>
    </source>
</evidence>
<evidence type="ECO:0000256" key="7">
    <source>
        <dbReference type="ARBA" id="ARBA00023239"/>
    </source>
</evidence>
<comment type="caution">
    <text evidence="10">The sequence shown here is derived from an EMBL/GenBank/DDBJ whole genome shotgun (WGS) entry which is preliminary data.</text>
</comment>
<accession>A0A923MC53</accession>
<dbReference type="GO" id="GO:0003697">
    <property type="term" value="F:single-stranded DNA binding"/>
    <property type="evidence" value="ECO:0007669"/>
    <property type="project" value="InterPro"/>
</dbReference>
<dbReference type="PANTHER" id="PTHR13604">
    <property type="entry name" value="DC12-RELATED"/>
    <property type="match status" value="1"/>
</dbReference>
<keyword evidence="4 8" id="KW-0378">Hydrolase</keyword>
<keyword evidence="3" id="KW-0227">DNA damage</keyword>
<dbReference type="GO" id="GO:0006508">
    <property type="term" value="P:proteolysis"/>
    <property type="evidence" value="ECO:0007669"/>
    <property type="project" value="UniProtKB-KW"/>
</dbReference>
<evidence type="ECO:0000313" key="11">
    <source>
        <dbReference type="Proteomes" id="UP000596827"/>
    </source>
</evidence>
<keyword evidence="6" id="KW-0238">DNA-binding</keyword>
<protein>
    <recommendedName>
        <fullName evidence="8">Abasic site processing protein</fullName>
        <ecNumber evidence="8">3.4.-.-</ecNumber>
    </recommendedName>
</protein>
<organism evidence="10 11">
    <name type="scientific">Ramlibacter albus</name>
    <dbReference type="NCBI Taxonomy" id="2079448"/>
    <lineage>
        <taxon>Bacteria</taxon>
        <taxon>Pseudomonadati</taxon>
        <taxon>Pseudomonadota</taxon>
        <taxon>Betaproteobacteria</taxon>
        <taxon>Burkholderiales</taxon>
        <taxon>Comamonadaceae</taxon>
        <taxon>Ramlibacter</taxon>
    </lineage>
</organism>
<evidence type="ECO:0000256" key="4">
    <source>
        <dbReference type="ARBA" id="ARBA00022801"/>
    </source>
</evidence>
<feature type="region of interest" description="Disordered" evidence="9">
    <location>
        <begin position="210"/>
        <end position="235"/>
    </location>
</feature>
<dbReference type="InterPro" id="IPR036590">
    <property type="entry name" value="SRAP-like"/>
</dbReference>
<dbReference type="EC" id="3.4.-.-" evidence="8"/>
<evidence type="ECO:0000256" key="2">
    <source>
        <dbReference type="ARBA" id="ARBA00022670"/>
    </source>
</evidence>
<keyword evidence="11" id="KW-1185">Reference proteome</keyword>
<dbReference type="InterPro" id="IPR003738">
    <property type="entry name" value="SRAP"/>
</dbReference>
<dbReference type="PANTHER" id="PTHR13604:SF0">
    <property type="entry name" value="ABASIC SITE PROCESSING PROTEIN HMCES"/>
    <property type="match status" value="1"/>
</dbReference>
<dbReference type="EMBL" id="JACORU010000014">
    <property type="protein sequence ID" value="MBC5768072.1"/>
    <property type="molecule type" value="Genomic_DNA"/>
</dbReference>
<evidence type="ECO:0000256" key="5">
    <source>
        <dbReference type="ARBA" id="ARBA00023124"/>
    </source>
</evidence>
<dbReference type="Gene3D" id="3.90.1680.10">
    <property type="entry name" value="SOS response associated peptidase-like"/>
    <property type="match status" value="1"/>
</dbReference>
<dbReference type="SUPFAM" id="SSF143081">
    <property type="entry name" value="BB1717-like"/>
    <property type="match status" value="1"/>
</dbReference>
<dbReference type="RefSeq" id="WP_187084556.1">
    <property type="nucleotide sequence ID" value="NZ_JACORU010000014.1"/>
</dbReference>
<evidence type="ECO:0000256" key="1">
    <source>
        <dbReference type="ARBA" id="ARBA00008136"/>
    </source>
</evidence>
<sequence>MCANYVPVSRRERLLTFFGVERERDDPQVDAWPVGMAPFIRMAEDGTKVAEDGLFGLLPHFATEVSYGRRTYNARSETVDKLPSFKEAWSKGWRCIIPAEIIYEPNYESGKAERWAIYQEGNVPFGIAGVYRKWRDPNAQYKEVFSFAMLTVNADGHPVMQRFHKPEDEKRMVVVLHPNDYAEWLSCPVDEAKRFFKRWEGPMLCEPLPLPPRAPKASSVRTVRPPRPPENPQLF</sequence>
<evidence type="ECO:0000256" key="9">
    <source>
        <dbReference type="SAM" id="MobiDB-lite"/>
    </source>
</evidence>
<dbReference type="AlphaFoldDB" id="A0A923MC53"/>
<proteinExistence type="inferred from homology"/>
<comment type="similarity">
    <text evidence="1 8">Belongs to the SOS response-associated peptidase family.</text>
</comment>
<gene>
    <name evidence="10" type="ORF">H8R02_26650</name>
</gene>
<feature type="compositionally biased region" description="Pro residues" evidence="9">
    <location>
        <begin position="225"/>
        <end position="235"/>
    </location>
</feature>
<dbReference type="GO" id="GO:0016829">
    <property type="term" value="F:lyase activity"/>
    <property type="evidence" value="ECO:0007669"/>
    <property type="project" value="UniProtKB-KW"/>
</dbReference>
<keyword evidence="2 8" id="KW-0645">Protease</keyword>
<keyword evidence="7" id="KW-0456">Lyase</keyword>
<evidence type="ECO:0000256" key="3">
    <source>
        <dbReference type="ARBA" id="ARBA00022763"/>
    </source>
</evidence>
<dbReference type="GO" id="GO:0106300">
    <property type="term" value="P:protein-DNA covalent cross-linking repair"/>
    <property type="evidence" value="ECO:0007669"/>
    <property type="project" value="InterPro"/>
</dbReference>
<keyword evidence="5" id="KW-0190">Covalent protein-DNA linkage</keyword>